<protein>
    <submittedName>
        <fullName evidence="2">Uncharacterized protein</fullName>
    </submittedName>
</protein>
<comment type="caution">
    <text evidence="2">The sequence shown here is derived from an EMBL/GenBank/DDBJ whole genome shotgun (WGS) entry which is preliminary data.</text>
</comment>
<proteinExistence type="predicted"/>
<feature type="coiled-coil region" evidence="1">
    <location>
        <begin position="84"/>
        <end position="125"/>
    </location>
</feature>
<name>A0ABT2NDQ1_9CYAN</name>
<organism evidence="2 3">
    <name type="scientific">Laspinema olomoucense D3b</name>
    <dbReference type="NCBI Taxonomy" id="2953688"/>
    <lineage>
        <taxon>Bacteria</taxon>
        <taxon>Bacillati</taxon>
        <taxon>Cyanobacteriota</taxon>
        <taxon>Cyanophyceae</taxon>
        <taxon>Oscillatoriophycideae</taxon>
        <taxon>Oscillatoriales</taxon>
        <taxon>Laspinemataceae</taxon>
        <taxon>Laspinema</taxon>
        <taxon>Laspinema olomoucense</taxon>
    </lineage>
</organism>
<dbReference type="Proteomes" id="UP001525961">
    <property type="component" value="Unassembled WGS sequence"/>
</dbReference>
<evidence type="ECO:0000313" key="3">
    <source>
        <dbReference type="Proteomes" id="UP001525961"/>
    </source>
</evidence>
<dbReference type="EMBL" id="JAMXFA010000045">
    <property type="protein sequence ID" value="MCT7980831.1"/>
    <property type="molecule type" value="Genomic_DNA"/>
</dbReference>
<dbReference type="RefSeq" id="WP_261237112.1">
    <property type="nucleotide sequence ID" value="NZ_JAMXFA010000045.1"/>
</dbReference>
<accession>A0ABT2NDQ1</accession>
<keyword evidence="1" id="KW-0175">Coiled coil</keyword>
<reference evidence="2 3" key="1">
    <citation type="journal article" date="2022" name="Front. Microbiol.">
        <title>High genomic differentiation and limited gene flow indicate recent cryptic speciation within the genus Laspinema (cyanobacteria).</title>
        <authorList>
            <person name="Stanojkovic A."/>
            <person name="Skoupy S."/>
            <person name="Skaloud P."/>
            <person name="Dvorak P."/>
        </authorList>
    </citation>
    <scope>NUCLEOTIDE SEQUENCE [LARGE SCALE GENOMIC DNA]</scope>
    <source>
        <strain evidence="2 3">D3b</strain>
    </source>
</reference>
<gene>
    <name evidence="2" type="ORF">NG792_24190</name>
</gene>
<sequence length="162" mass="19176">MGNALEIKCPYCGYTGKHKVIKTVHQPYKWNEETDVFFKDRLGKGLSYRLRKKKCVYSLCKGEFDTVEMLRDYLKVMAEAITDLDQSKKQEKMFKNKVISLEEEIKFMRKQKADLEIKLIIQEEKYRRVVTYWQAAPIEKSISLAGVENFQENEEDEESVEE</sequence>
<keyword evidence="3" id="KW-1185">Reference proteome</keyword>
<evidence type="ECO:0000256" key="1">
    <source>
        <dbReference type="SAM" id="Coils"/>
    </source>
</evidence>
<evidence type="ECO:0000313" key="2">
    <source>
        <dbReference type="EMBL" id="MCT7980831.1"/>
    </source>
</evidence>